<reference evidence="6 7" key="1">
    <citation type="submission" date="2016-10" db="EMBL/GenBank/DDBJ databases">
        <title>Evaluation of Human, Veterinary and Environmental Mycobacterium chelonae Isolates by Core Genome Phylogenomic Analysis, Targeted Gene Comparison, and Anti-microbial Susceptibility Patterns: A Tale of Mistaken Identities.</title>
        <authorList>
            <person name="Fogelson S.B."/>
            <person name="Camus A.C."/>
            <person name="Lorenz W."/>
            <person name="Vasireddy R."/>
            <person name="Vasireddy S."/>
            <person name="Smith T."/>
            <person name="Brown-Elliott B.A."/>
            <person name="Wallace R.J.Jr."/>
            <person name="Hasan N.A."/>
            <person name="Reischl U."/>
            <person name="Sanchez S."/>
        </authorList>
    </citation>
    <scope>NUCLEOTIDE SEQUENCE [LARGE SCALE GENOMIC DNA]</scope>
    <source>
        <strain evidence="6 7">15515</strain>
    </source>
</reference>
<proteinExistence type="predicted"/>
<dbReference type="PANTHER" id="PTHR47506">
    <property type="entry name" value="TRANSCRIPTIONAL REGULATORY PROTEIN"/>
    <property type="match status" value="1"/>
</dbReference>
<comment type="caution">
    <text evidence="6">The sequence shown here is derived from an EMBL/GenBank/DDBJ whole genome shotgun (WGS) entry which is preliminary data.</text>
</comment>
<evidence type="ECO:0000313" key="6">
    <source>
        <dbReference type="EMBL" id="OHU60780.1"/>
    </source>
</evidence>
<keyword evidence="3" id="KW-0804">Transcription</keyword>
<dbReference type="PANTHER" id="PTHR47506:SF3">
    <property type="entry name" value="HTH-TYPE TRANSCRIPTIONAL REGULATOR LMRA"/>
    <property type="match status" value="1"/>
</dbReference>
<dbReference type="Gene3D" id="1.10.357.10">
    <property type="entry name" value="Tetracycline Repressor, domain 2"/>
    <property type="match status" value="1"/>
</dbReference>
<dbReference type="RefSeq" id="WP_057968285.1">
    <property type="nucleotide sequence ID" value="NZ_MLII01000034.1"/>
</dbReference>
<dbReference type="InterPro" id="IPR001647">
    <property type="entry name" value="HTH_TetR"/>
</dbReference>
<evidence type="ECO:0000313" key="7">
    <source>
        <dbReference type="Proteomes" id="UP000180043"/>
    </source>
</evidence>
<feature type="DNA-binding region" description="H-T-H motif" evidence="4">
    <location>
        <begin position="26"/>
        <end position="45"/>
    </location>
</feature>
<dbReference type="InterPro" id="IPR054156">
    <property type="entry name" value="YxaF_TetR_C"/>
</dbReference>
<dbReference type="Pfam" id="PF21993">
    <property type="entry name" value="TetR_C_13_2"/>
    <property type="match status" value="1"/>
</dbReference>
<dbReference type="Proteomes" id="UP000180043">
    <property type="component" value="Unassembled WGS sequence"/>
</dbReference>
<dbReference type="SUPFAM" id="SSF46689">
    <property type="entry name" value="Homeodomain-like"/>
    <property type="match status" value="1"/>
</dbReference>
<evidence type="ECO:0000259" key="5">
    <source>
        <dbReference type="PROSITE" id="PS50977"/>
    </source>
</evidence>
<protein>
    <submittedName>
        <fullName evidence="6">TetR family transcriptional regulator</fullName>
    </submittedName>
</protein>
<gene>
    <name evidence="6" type="ORF">BKG82_01420</name>
</gene>
<dbReference type="InterPro" id="IPR009057">
    <property type="entry name" value="Homeodomain-like_sf"/>
</dbReference>
<organism evidence="6 7">
    <name type="scientific">Mycobacteroides chelonae</name>
    <name type="common">Mycobacterium chelonae</name>
    <dbReference type="NCBI Taxonomy" id="1774"/>
    <lineage>
        <taxon>Bacteria</taxon>
        <taxon>Bacillati</taxon>
        <taxon>Actinomycetota</taxon>
        <taxon>Actinomycetes</taxon>
        <taxon>Mycobacteriales</taxon>
        <taxon>Mycobacteriaceae</taxon>
        <taxon>Mycobacteroides</taxon>
    </lineage>
</organism>
<dbReference type="GO" id="GO:0003677">
    <property type="term" value="F:DNA binding"/>
    <property type="evidence" value="ECO:0007669"/>
    <property type="project" value="UniProtKB-UniRule"/>
</dbReference>
<evidence type="ECO:0000256" key="4">
    <source>
        <dbReference type="PROSITE-ProRule" id="PRU00335"/>
    </source>
</evidence>
<accession>A0A1S1LY65</accession>
<feature type="domain" description="HTH tetR-type" evidence="5">
    <location>
        <begin position="3"/>
        <end position="63"/>
    </location>
</feature>
<dbReference type="AlphaFoldDB" id="A0A1S1LY65"/>
<keyword evidence="2 4" id="KW-0238">DNA-binding</keyword>
<dbReference type="InterPro" id="IPR036271">
    <property type="entry name" value="Tet_transcr_reg_TetR-rel_C_sf"/>
</dbReference>
<dbReference type="EMBL" id="MLIQ01000006">
    <property type="protein sequence ID" value="OHU60780.1"/>
    <property type="molecule type" value="Genomic_DNA"/>
</dbReference>
<evidence type="ECO:0000256" key="3">
    <source>
        <dbReference type="ARBA" id="ARBA00023163"/>
    </source>
</evidence>
<name>A0A1S1LY65_MYCCH</name>
<sequence length="198" mass="20791">MPADTRDRIVASTCELFRRQGMTGTGLKQIAQSAAAPFGSIYHFFPGGKVQLADEAIRTAGAMYRDLVLAIFDEGGPDLPTTVRIAFAAAADNLVATDYADACPIATIALEVASTDETLRCATADVFTDWIDQGAERIAGSGLRPEMCRRLMLGFITSLEGAFVLSRALRSTEPLLAAGETVAAAVSTALATGSTLPE</sequence>
<evidence type="ECO:0000256" key="1">
    <source>
        <dbReference type="ARBA" id="ARBA00023015"/>
    </source>
</evidence>
<dbReference type="PROSITE" id="PS50977">
    <property type="entry name" value="HTH_TETR_2"/>
    <property type="match status" value="1"/>
</dbReference>
<dbReference type="Pfam" id="PF00440">
    <property type="entry name" value="TetR_N"/>
    <property type="match status" value="1"/>
</dbReference>
<keyword evidence="1" id="KW-0805">Transcription regulation</keyword>
<dbReference type="SUPFAM" id="SSF48498">
    <property type="entry name" value="Tetracyclin repressor-like, C-terminal domain"/>
    <property type="match status" value="1"/>
</dbReference>
<evidence type="ECO:0000256" key="2">
    <source>
        <dbReference type="ARBA" id="ARBA00023125"/>
    </source>
</evidence>